<comment type="caution">
    <text evidence="4">The sequence shown here is derived from an EMBL/GenBank/DDBJ whole genome shotgun (WGS) entry which is preliminary data.</text>
</comment>
<gene>
    <name evidence="4" type="ORF">GBAR_LOCUS11261</name>
</gene>
<feature type="compositionally biased region" description="Basic and acidic residues" evidence="2">
    <location>
        <begin position="1"/>
        <end position="16"/>
    </location>
</feature>
<feature type="transmembrane region" description="Helical" evidence="3">
    <location>
        <begin position="26"/>
        <end position="48"/>
    </location>
</feature>
<feature type="region of interest" description="Disordered" evidence="2">
    <location>
        <begin position="1"/>
        <end position="23"/>
    </location>
</feature>
<name>A0AA35RVR6_GEOBA</name>
<dbReference type="Proteomes" id="UP001174909">
    <property type="component" value="Unassembled WGS sequence"/>
</dbReference>
<proteinExistence type="predicted"/>
<feature type="coiled-coil region" evidence="1">
    <location>
        <begin position="458"/>
        <end position="520"/>
    </location>
</feature>
<dbReference type="AlphaFoldDB" id="A0AA35RVR6"/>
<reference evidence="4" key="1">
    <citation type="submission" date="2023-03" db="EMBL/GenBank/DDBJ databases">
        <authorList>
            <person name="Steffen K."/>
            <person name="Cardenas P."/>
        </authorList>
    </citation>
    <scope>NUCLEOTIDE SEQUENCE</scope>
</reference>
<feature type="transmembrane region" description="Helical" evidence="3">
    <location>
        <begin position="163"/>
        <end position="189"/>
    </location>
</feature>
<keyword evidence="3" id="KW-1133">Transmembrane helix</keyword>
<keyword evidence="3" id="KW-0472">Membrane</keyword>
<organism evidence="4 5">
    <name type="scientific">Geodia barretti</name>
    <name type="common">Barrett's horny sponge</name>
    <dbReference type="NCBI Taxonomy" id="519541"/>
    <lineage>
        <taxon>Eukaryota</taxon>
        <taxon>Metazoa</taxon>
        <taxon>Porifera</taxon>
        <taxon>Demospongiae</taxon>
        <taxon>Heteroscleromorpha</taxon>
        <taxon>Tetractinellida</taxon>
        <taxon>Astrophorina</taxon>
        <taxon>Geodiidae</taxon>
        <taxon>Geodia</taxon>
    </lineage>
</organism>
<sequence>ASVPDAKELEGRKQNEPDPAPQSRDFFWDSITLYIVGTILALTAIDVVSEFLRGSDIKCYQPNETDSSFSSSVESYVNEFCSGYLPLLQFLPSVIAIHAIAILAPHFVWFNAYGADLDFFFRHVYKLERNRQQDTGDYSPSNYIISQQIDEAFCKYGRSNGMYWWYIFKILLQLFLCLVGIFLVPLVIFKLDEQNVTFPCPANERDARGDSWPLPDREIVICVFSPMNLLQKIWVIYLFLLGLAAFFILINLCQLMKWHTAELGLKDYAKFSFETGMSYHYYHPQVVSKVFPKNFAAMFQQNNTNKCRSAMNFLRYPFSPFNIQSNYDFLMVKLFRTDGGLAYIMKELQVLRLLRQMNKTDLSKLNLYRFRSATSNGDDTGWNLPEFASNSHAPALDEKVLVLPQTFRGVVMGSALRCEGGYEDRPQIVSFAKDRVKLAAAQVDLAGKLQTGGQDRREEDQQHDADRLQQTAHEYKSEAEQLKKYRTTLKKMEGELGPKKQELEAVKSTLKEALEFESDAIKVSRESTVVRGQRKVKMTNVEQQQLDKEGEIAAGKVAEAGKGGAGVTGGAGPGQLSSSHLLSELTDTATQLQLEVLQLEKSIREARVVHDTHRKEEDSLVARLKTLQTDQQMLAYKQQVLARAQGNSELLRVALQNSGPTLVSALVIGFDMESEGLSSALARIFRRVGFINFSSDYADYKNPVKVASRSRYIFNATLPADILTCAGLDDNEQLTVLMEIWYKNFKQTSLSGDRKVSNYIVIGPVSDSMHVATVNRMLSNYQGYLSHHAVIMTLKPERVGGKATTTF</sequence>
<evidence type="ECO:0000256" key="2">
    <source>
        <dbReference type="SAM" id="MobiDB-lite"/>
    </source>
</evidence>
<evidence type="ECO:0000313" key="5">
    <source>
        <dbReference type="Proteomes" id="UP001174909"/>
    </source>
</evidence>
<protein>
    <recommendedName>
        <fullName evidence="6">Innexin</fullName>
    </recommendedName>
</protein>
<keyword evidence="5" id="KW-1185">Reference proteome</keyword>
<dbReference type="EMBL" id="CASHTH010001698">
    <property type="protein sequence ID" value="CAI8018584.1"/>
    <property type="molecule type" value="Genomic_DNA"/>
</dbReference>
<keyword evidence="3" id="KW-0812">Transmembrane</keyword>
<keyword evidence="1" id="KW-0175">Coiled coil</keyword>
<feature type="non-terminal residue" evidence="4">
    <location>
        <position position="1"/>
    </location>
</feature>
<evidence type="ECO:0008006" key="6">
    <source>
        <dbReference type="Google" id="ProtNLM"/>
    </source>
</evidence>
<feature type="transmembrane region" description="Helical" evidence="3">
    <location>
        <begin position="234"/>
        <end position="253"/>
    </location>
</feature>
<evidence type="ECO:0000256" key="1">
    <source>
        <dbReference type="SAM" id="Coils"/>
    </source>
</evidence>
<accession>A0AA35RVR6</accession>
<evidence type="ECO:0000313" key="4">
    <source>
        <dbReference type="EMBL" id="CAI8018584.1"/>
    </source>
</evidence>
<evidence type="ECO:0000256" key="3">
    <source>
        <dbReference type="SAM" id="Phobius"/>
    </source>
</evidence>